<accession>A0A1T5MJR9</accession>
<dbReference type="Pfam" id="PF05096">
    <property type="entry name" value="Glu_cyclase_2"/>
    <property type="match status" value="1"/>
</dbReference>
<dbReference type="PROSITE" id="PS51257">
    <property type="entry name" value="PROKAR_LIPOPROTEIN"/>
    <property type="match status" value="1"/>
</dbReference>
<dbReference type="PANTHER" id="PTHR31270">
    <property type="entry name" value="GLUTAMINYL-PEPTIDE CYCLOTRANSFERASE"/>
    <property type="match status" value="1"/>
</dbReference>
<dbReference type="STRING" id="688867.SAMN05660236_5597"/>
<dbReference type="EMBL" id="FUZU01000005">
    <property type="protein sequence ID" value="SKC88470.1"/>
    <property type="molecule type" value="Genomic_DNA"/>
</dbReference>
<dbReference type="GO" id="GO:0016603">
    <property type="term" value="F:glutaminyl-peptide cyclotransferase activity"/>
    <property type="evidence" value="ECO:0007669"/>
    <property type="project" value="InterPro"/>
</dbReference>
<sequence>MKNYFLRLSIVIGYCVVISSCGNKKGTEDQPVRDSLSLHYTVISTLPHNSEAYTQGLTIYQNKILESTGQNNHSWIAEVNPGSGQHDKKVTLPGQYFGEGITVLNDKIYHLTWQNKVGFVYDARTYKQLREFKYDTEGWGITHDTKNLIMSDGSEKLYFLDTTSLKPVKTVTVMDGGTRVKKLNELEYINGYIYANVYETNWILKIDPATGKVAGRLDFSPIGNEIRSMYPNTDVLNGIAYDPKSKAILLTGKLWPKSYLVRLQ</sequence>
<dbReference type="InterPro" id="IPR007788">
    <property type="entry name" value="QCT"/>
</dbReference>
<dbReference type="AlphaFoldDB" id="A0A1T5MJR9"/>
<gene>
    <name evidence="1" type="ORF">SAMN05660236_5597</name>
</gene>
<organism evidence="1 2">
    <name type="scientific">Ohtaekwangia koreensis</name>
    <dbReference type="NCBI Taxonomy" id="688867"/>
    <lineage>
        <taxon>Bacteria</taxon>
        <taxon>Pseudomonadati</taxon>
        <taxon>Bacteroidota</taxon>
        <taxon>Cytophagia</taxon>
        <taxon>Cytophagales</taxon>
        <taxon>Fulvivirgaceae</taxon>
        <taxon>Ohtaekwangia</taxon>
    </lineage>
</organism>
<dbReference type="Proteomes" id="UP000190961">
    <property type="component" value="Unassembled WGS sequence"/>
</dbReference>
<name>A0A1T5MJR9_9BACT</name>
<evidence type="ECO:0000313" key="2">
    <source>
        <dbReference type="Proteomes" id="UP000190961"/>
    </source>
</evidence>
<dbReference type="OrthoDB" id="9783700at2"/>
<dbReference type="Gene3D" id="2.130.10.10">
    <property type="entry name" value="YVTN repeat-like/Quinoprotein amine dehydrogenase"/>
    <property type="match status" value="1"/>
</dbReference>
<evidence type="ECO:0000313" key="1">
    <source>
        <dbReference type="EMBL" id="SKC88470.1"/>
    </source>
</evidence>
<dbReference type="InterPro" id="IPR011044">
    <property type="entry name" value="Quino_amine_DH_bsu"/>
</dbReference>
<reference evidence="1 2" key="1">
    <citation type="submission" date="2017-02" db="EMBL/GenBank/DDBJ databases">
        <authorList>
            <person name="Peterson S.W."/>
        </authorList>
    </citation>
    <scope>NUCLEOTIDE SEQUENCE [LARGE SCALE GENOMIC DNA]</scope>
    <source>
        <strain evidence="1 2">DSM 25262</strain>
    </source>
</reference>
<protein>
    <submittedName>
        <fullName evidence="1">Glutamine cyclotransferase</fullName>
    </submittedName>
</protein>
<dbReference type="SUPFAM" id="SSF50969">
    <property type="entry name" value="YVTN repeat-like/Quinoprotein amine dehydrogenase"/>
    <property type="match status" value="1"/>
</dbReference>
<dbReference type="InterPro" id="IPR015943">
    <property type="entry name" value="WD40/YVTN_repeat-like_dom_sf"/>
</dbReference>
<keyword evidence="1" id="KW-0808">Transferase</keyword>
<dbReference type="RefSeq" id="WP_159453827.1">
    <property type="nucleotide sequence ID" value="NZ_FUZU01000005.1"/>
</dbReference>
<keyword evidence="2" id="KW-1185">Reference proteome</keyword>
<dbReference type="PANTHER" id="PTHR31270:SF1">
    <property type="entry name" value="GLUTAMINYL-PEPTIDE CYCLOTRANSFERASE"/>
    <property type="match status" value="1"/>
</dbReference>
<proteinExistence type="predicted"/>